<name>A0A7R8XFM6_9CRUS</name>
<keyword evidence="11" id="KW-1185">Reference proteome</keyword>
<comment type="similarity">
    <text evidence="5 6">Belongs to the TRAFAC class myosin-kinesin ATPase superfamily. Kinesin family.</text>
</comment>
<protein>
    <recommendedName>
        <fullName evidence="6">Kinesin-like protein</fullName>
    </recommendedName>
</protein>
<dbReference type="GO" id="GO:0003777">
    <property type="term" value="F:microtubule motor activity"/>
    <property type="evidence" value="ECO:0007669"/>
    <property type="project" value="InterPro"/>
</dbReference>
<feature type="coiled-coil region" evidence="7">
    <location>
        <begin position="420"/>
        <end position="501"/>
    </location>
</feature>
<dbReference type="EMBL" id="CAJPEV010002058">
    <property type="protein sequence ID" value="CAG0895476.1"/>
    <property type="molecule type" value="Genomic_DNA"/>
</dbReference>
<dbReference type="PROSITE" id="PS00411">
    <property type="entry name" value="KINESIN_MOTOR_1"/>
    <property type="match status" value="1"/>
</dbReference>
<evidence type="ECO:0000256" key="1">
    <source>
        <dbReference type="ARBA" id="ARBA00004245"/>
    </source>
</evidence>
<keyword evidence="5 6" id="KW-0505">Motor protein</keyword>
<dbReference type="PROSITE" id="PS50067">
    <property type="entry name" value="KINESIN_MOTOR_2"/>
    <property type="match status" value="1"/>
</dbReference>
<feature type="compositionally biased region" description="Basic residues" evidence="8">
    <location>
        <begin position="1"/>
        <end position="18"/>
    </location>
</feature>
<keyword evidence="4" id="KW-0206">Cytoskeleton</keyword>
<dbReference type="Proteomes" id="UP000677054">
    <property type="component" value="Unassembled WGS sequence"/>
</dbReference>
<dbReference type="InterPro" id="IPR027640">
    <property type="entry name" value="Kinesin-like_fam"/>
</dbReference>
<accession>A0A7R8XFM6</accession>
<comment type="subcellular location">
    <subcellularLocation>
        <location evidence="1">Cytoplasm</location>
        <location evidence="1">Cytoskeleton</location>
    </subcellularLocation>
</comment>
<dbReference type="GO" id="GO:0005874">
    <property type="term" value="C:microtubule"/>
    <property type="evidence" value="ECO:0007669"/>
    <property type="project" value="UniProtKB-KW"/>
</dbReference>
<dbReference type="PANTHER" id="PTHR47968:SF65">
    <property type="entry name" value="KINESIN MOTOR DOMAIN-CONTAINING PROTEIN"/>
    <property type="match status" value="1"/>
</dbReference>
<sequence length="925" mass="104747">MFRRRRSGAFGTPKRKNHMSTLGHRPGASRNQTLRGRLGIHNAHAKHPVADSTTSDSNMRVVVRVRPENERELMDARCKNVVKVLDEKVLVFDPDNPDCDDVFAASQMRKPTFRDMLKKQKKNAMYMFDRVYGPEADNMEVFKGTTFELIDSVMEGYNCSVFAYGATGSGKTFTMLGSENCPGIAYYTAKELFRRVEEVRDKLTCDIEVSYLEIYNENIYDLLQKKSGVLQIRDSGKDRFVISSLSCHKPSSPDELLQMLRQGNASRTQHPTDMNAESSRSHAVFLIYIKQRELTSSASSDLKVGMMALIDLAGSEKGSATGYGNARFREGSNINKSLLALGNCINALADGLSHVPYRNSKLTRILKDAIGGNCRSVMVANVSPSSAQYEDSHNTLNYAFRAKNIKTTVRKNVVAMDVHVAEYGRIIDSLNKENATLREENNTLAEKLQAEWELKLQTEKDNSDKLKSEYEVHLKTCQELLEAERKKVVSLEEAQAKWKEESIKMELQVVRLLEKNSVGIQQQDAQMQTEEPVEEMAFDRTVVIECPTIDIPLPSPKPEMRSSEAQTDTPLQEPPCTMKEASPCDALQEAMKLILEEHYEHLSVFRDAKAESCMLQNKLANEEAKLKRLTAIEVQPFRLEKRAAKVTRTLDTLREKINRNELKFLQAKSSLESSQTKYEQLISRIDDHLHELTHAPSCILKLFKTLDKQEDEEKKREDLLKELKEGWEADQILIEESLSLLKYYFLLLKGLDRTTEKEMQAFDRLVAMVEGEPPRVHWAAGEEMVIWEEPNNPEATFVTEPISTVHQASTPLHLSHPPDLSSHFPTPQHNSTFVFDRLSIGGGSATRRNAWNGRGNVVEIGRPSVGARRKLPTPVSYGKRAKDGRPGSVQVQVPRPRALGPANPFKGTNHLQKENRTPWKKREEK</sequence>
<dbReference type="SUPFAM" id="SSF52540">
    <property type="entry name" value="P-loop containing nucleoside triphosphate hydrolases"/>
    <property type="match status" value="1"/>
</dbReference>
<proteinExistence type="inferred from homology"/>
<evidence type="ECO:0000256" key="6">
    <source>
        <dbReference type="RuleBase" id="RU000394"/>
    </source>
</evidence>
<evidence type="ECO:0000313" key="10">
    <source>
        <dbReference type="EMBL" id="CAD7248912.1"/>
    </source>
</evidence>
<dbReference type="OrthoDB" id="3176171at2759"/>
<evidence type="ECO:0000256" key="3">
    <source>
        <dbReference type="ARBA" id="ARBA00022840"/>
    </source>
</evidence>
<gene>
    <name evidence="10" type="ORF">DSTB1V02_LOCUS8718</name>
</gene>
<feature type="domain" description="Kinesin motor" evidence="9">
    <location>
        <begin position="58"/>
        <end position="405"/>
    </location>
</feature>
<feature type="region of interest" description="Disordered" evidence="8">
    <location>
        <begin position="549"/>
        <end position="576"/>
    </location>
</feature>
<feature type="compositionally biased region" description="Basic and acidic residues" evidence="8">
    <location>
        <begin position="911"/>
        <end position="925"/>
    </location>
</feature>
<dbReference type="InterPro" id="IPR019821">
    <property type="entry name" value="Kinesin_motor_CS"/>
</dbReference>
<evidence type="ECO:0000259" key="9">
    <source>
        <dbReference type="PROSITE" id="PS50067"/>
    </source>
</evidence>
<feature type="binding site" evidence="5">
    <location>
        <begin position="165"/>
        <end position="172"/>
    </location>
    <ligand>
        <name>ATP</name>
        <dbReference type="ChEBI" id="CHEBI:30616"/>
    </ligand>
</feature>
<dbReference type="GO" id="GO:0007018">
    <property type="term" value="P:microtubule-based movement"/>
    <property type="evidence" value="ECO:0007669"/>
    <property type="project" value="InterPro"/>
</dbReference>
<dbReference type="InterPro" id="IPR036961">
    <property type="entry name" value="Kinesin_motor_dom_sf"/>
</dbReference>
<evidence type="ECO:0000313" key="11">
    <source>
        <dbReference type="Proteomes" id="UP000677054"/>
    </source>
</evidence>
<reference evidence="10" key="1">
    <citation type="submission" date="2020-11" db="EMBL/GenBank/DDBJ databases">
        <authorList>
            <person name="Tran Van P."/>
        </authorList>
    </citation>
    <scope>NUCLEOTIDE SEQUENCE</scope>
</reference>
<dbReference type="SMART" id="SM00129">
    <property type="entry name" value="KISc"/>
    <property type="match status" value="1"/>
</dbReference>
<keyword evidence="6" id="KW-0493">Microtubule</keyword>
<evidence type="ECO:0000256" key="2">
    <source>
        <dbReference type="ARBA" id="ARBA00022741"/>
    </source>
</evidence>
<dbReference type="EMBL" id="LR901575">
    <property type="protein sequence ID" value="CAD7248912.1"/>
    <property type="molecule type" value="Genomic_DNA"/>
</dbReference>
<dbReference type="GO" id="GO:0008017">
    <property type="term" value="F:microtubule binding"/>
    <property type="evidence" value="ECO:0007669"/>
    <property type="project" value="InterPro"/>
</dbReference>
<dbReference type="PRINTS" id="PR00380">
    <property type="entry name" value="KINESINHEAVY"/>
</dbReference>
<organism evidence="10">
    <name type="scientific">Darwinula stevensoni</name>
    <dbReference type="NCBI Taxonomy" id="69355"/>
    <lineage>
        <taxon>Eukaryota</taxon>
        <taxon>Metazoa</taxon>
        <taxon>Ecdysozoa</taxon>
        <taxon>Arthropoda</taxon>
        <taxon>Crustacea</taxon>
        <taxon>Oligostraca</taxon>
        <taxon>Ostracoda</taxon>
        <taxon>Podocopa</taxon>
        <taxon>Podocopida</taxon>
        <taxon>Darwinulocopina</taxon>
        <taxon>Darwinuloidea</taxon>
        <taxon>Darwinulidae</taxon>
        <taxon>Darwinula</taxon>
    </lineage>
</organism>
<feature type="region of interest" description="Disordered" evidence="8">
    <location>
        <begin position="1"/>
        <end position="32"/>
    </location>
</feature>
<keyword evidence="7" id="KW-0175">Coiled coil</keyword>
<dbReference type="AlphaFoldDB" id="A0A7R8XFM6"/>
<evidence type="ECO:0000256" key="7">
    <source>
        <dbReference type="SAM" id="Coils"/>
    </source>
</evidence>
<dbReference type="InterPro" id="IPR027417">
    <property type="entry name" value="P-loop_NTPase"/>
</dbReference>
<dbReference type="Gene3D" id="3.40.850.10">
    <property type="entry name" value="Kinesin motor domain"/>
    <property type="match status" value="1"/>
</dbReference>
<evidence type="ECO:0000256" key="8">
    <source>
        <dbReference type="SAM" id="MobiDB-lite"/>
    </source>
</evidence>
<evidence type="ECO:0000256" key="4">
    <source>
        <dbReference type="ARBA" id="ARBA00023212"/>
    </source>
</evidence>
<dbReference type="GO" id="GO:0005524">
    <property type="term" value="F:ATP binding"/>
    <property type="evidence" value="ECO:0007669"/>
    <property type="project" value="UniProtKB-UniRule"/>
</dbReference>
<evidence type="ECO:0000256" key="5">
    <source>
        <dbReference type="PROSITE-ProRule" id="PRU00283"/>
    </source>
</evidence>
<keyword evidence="4" id="KW-0963">Cytoplasm</keyword>
<dbReference type="PANTHER" id="PTHR47968">
    <property type="entry name" value="CENTROMERE PROTEIN E"/>
    <property type="match status" value="1"/>
</dbReference>
<dbReference type="InterPro" id="IPR001752">
    <property type="entry name" value="Kinesin_motor_dom"/>
</dbReference>
<feature type="region of interest" description="Disordered" evidence="8">
    <location>
        <begin position="867"/>
        <end position="925"/>
    </location>
</feature>
<dbReference type="Pfam" id="PF00225">
    <property type="entry name" value="Kinesin"/>
    <property type="match status" value="1"/>
</dbReference>
<keyword evidence="3 5" id="KW-0067">ATP-binding</keyword>
<keyword evidence="2 5" id="KW-0547">Nucleotide-binding</keyword>